<gene>
    <name evidence="1" type="ORF">ACD_2C00236G0001</name>
</gene>
<reference evidence="1" key="1">
    <citation type="journal article" date="2012" name="Science">
        <title>Fermentation, hydrogen, and sulfur metabolism in multiple uncultivated bacterial phyla.</title>
        <authorList>
            <person name="Wrighton K.C."/>
            <person name="Thomas B.C."/>
            <person name="Sharon I."/>
            <person name="Miller C.S."/>
            <person name="Castelle C.J."/>
            <person name="VerBerkmoes N.C."/>
            <person name="Wilkins M.J."/>
            <person name="Hettich R.L."/>
            <person name="Lipton M.S."/>
            <person name="Williams K.H."/>
            <person name="Long P.E."/>
            <person name="Banfield J.F."/>
        </authorList>
    </citation>
    <scope>NUCLEOTIDE SEQUENCE [LARGE SCALE GENOMIC DNA]</scope>
</reference>
<accession>K2FD70</accession>
<sequence>MEKVIEARKCKNCWADFAISDKDFEFYDKISPVFGWTKYTIPAPTFCPECRQQRRLVFRNERYLYRRNSDASGKNIISMYSPDKEFKVYEQSEWWSDRWNPLDYGQDFDFSRSFFEQFDELLKEVPRLGLMLKDNENVEYWNDVETAKNCYLIFNAWDIEDSYYCSAVWQWSSDLMDCLWAVGSSNCYSCIKIKNAHNCQYCMDSKDIFDCGHCIDCIWCKSCFWCVWLQNKQYYIFNEKYWIDEYKIKMGGLKDMKRDELDKLIKLKQDPLPRKFIHSESSENAIWDYFNNSKNCINCYDMLDSEDCKYCYDWITIDTYDIFNCWTESYLLYESVSSYFSNNTRFSNFCHSSKELFYSDYCYYSSNLFWCVWLRNKHYCIFNKQYSKEEYEKLVPKIIEHMKKTKEWWEFFPASLSPFWYNETVANYYYPIERRDAINRISTDAKPIFNWSTYENPKPIVSKIIPSHKLPEKIEDVPDDVLNWAIECEVTWKPFRIIKQELEFYRKYKLPLPRKHPDQRNLEMTRMRNPRILYDRCCDNPKCEEIHNEHPDTFNLNSLMNSKTWKRWLKFKTTYSPEWSEIIYCEDCYNKEVV</sequence>
<evidence type="ECO:0000313" key="1">
    <source>
        <dbReference type="EMBL" id="EKE29071.1"/>
    </source>
</evidence>
<proteinExistence type="predicted"/>
<organism evidence="1">
    <name type="scientific">uncultured bacterium</name>
    <name type="common">gcode 4</name>
    <dbReference type="NCBI Taxonomy" id="1234023"/>
    <lineage>
        <taxon>Bacteria</taxon>
        <taxon>environmental samples</taxon>
    </lineage>
</organism>
<dbReference type="EMBL" id="AMFJ01000236">
    <property type="protein sequence ID" value="EKE29071.1"/>
    <property type="molecule type" value="Genomic_DNA"/>
</dbReference>
<name>K2FD70_9BACT</name>
<dbReference type="AlphaFoldDB" id="K2FD70"/>
<protein>
    <submittedName>
        <fullName evidence="1">Uncharacterized protein</fullName>
    </submittedName>
</protein>
<comment type="caution">
    <text evidence="1">The sequence shown here is derived from an EMBL/GenBank/DDBJ whole genome shotgun (WGS) entry which is preliminary data.</text>
</comment>